<reference evidence="11" key="1">
    <citation type="submission" date="2020-05" db="EMBL/GenBank/DDBJ databases">
        <title>Fertoebacter nigrum gen. nov., sp. nov., a new member of the family Rhodobacteraceae.</title>
        <authorList>
            <person name="Szuroczki S."/>
            <person name="Abbaszade G."/>
            <person name="Buni D."/>
            <person name="Schumann P."/>
            <person name="Toth E."/>
        </authorList>
    </citation>
    <scope>NUCLEOTIDE SEQUENCE</scope>
    <source>
        <strain evidence="11">RG-N-1a</strain>
    </source>
</reference>
<dbReference type="Gene3D" id="3.10.50.40">
    <property type="match status" value="1"/>
</dbReference>
<comment type="similarity">
    <text evidence="2">Belongs to the PpiC/parvulin rotamase family.</text>
</comment>
<protein>
    <recommendedName>
        <fullName evidence="4">Parvulin-like PPIase</fullName>
        <ecNumber evidence="3">5.2.1.8</ecNumber>
    </recommendedName>
    <alternativeName>
        <fullName evidence="6">Peptidyl-prolyl cis-trans isomerase plp</fullName>
    </alternativeName>
    <alternativeName>
        <fullName evidence="7">Rotamase plp</fullName>
    </alternativeName>
</protein>
<dbReference type="Pfam" id="PF13616">
    <property type="entry name" value="Rotamase_3"/>
    <property type="match status" value="1"/>
</dbReference>
<evidence type="ECO:0000256" key="7">
    <source>
        <dbReference type="ARBA" id="ARBA00031484"/>
    </source>
</evidence>
<comment type="catalytic activity">
    <reaction evidence="1">
        <text>[protein]-peptidylproline (omega=180) = [protein]-peptidylproline (omega=0)</text>
        <dbReference type="Rhea" id="RHEA:16237"/>
        <dbReference type="Rhea" id="RHEA-COMP:10747"/>
        <dbReference type="Rhea" id="RHEA-COMP:10748"/>
        <dbReference type="ChEBI" id="CHEBI:83833"/>
        <dbReference type="ChEBI" id="CHEBI:83834"/>
        <dbReference type="EC" id="5.2.1.8"/>
    </reaction>
</comment>
<evidence type="ECO:0000313" key="11">
    <source>
        <dbReference type="EMBL" id="NUB45414.1"/>
    </source>
</evidence>
<dbReference type="EC" id="5.2.1.8" evidence="3"/>
<dbReference type="InterPro" id="IPR000297">
    <property type="entry name" value="PPIase_PpiC"/>
</dbReference>
<evidence type="ECO:0000256" key="4">
    <source>
        <dbReference type="ARBA" id="ARBA00018370"/>
    </source>
</evidence>
<evidence type="ECO:0000256" key="6">
    <source>
        <dbReference type="ARBA" id="ARBA00030642"/>
    </source>
</evidence>
<name>A0A8X8GW11_9RHOB</name>
<dbReference type="RefSeq" id="WP_152826906.1">
    <property type="nucleotide sequence ID" value="NZ_WHUT02000007.1"/>
</dbReference>
<dbReference type="PANTHER" id="PTHR47245">
    <property type="entry name" value="PEPTIDYLPROLYL ISOMERASE"/>
    <property type="match status" value="1"/>
</dbReference>
<evidence type="ECO:0000256" key="8">
    <source>
        <dbReference type="PROSITE-ProRule" id="PRU00278"/>
    </source>
</evidence>
<dbReference type="Proteomes" id="UP000484076">
    <property type="component" value="Unassembled WGS sequence"/>
</dbReference>
<organism evidence="11 12">
    <name type="scientific">Fertoeibacter niger</name>
    <dbReference type="NCBI Taxonomy" id="2656921"/>
    <lineage>
        <taxon>Bacteria</taxon>
        <taxon>Pseudomonadati</taxon>
        <taxon>Pseudomonadota</taxon>
        <taxon>Alphaproteobacteria</taxon>
        <taxon>Rhodobacterales</taxon>
        <taxon>Paracoccaceae</taxon>
        <taxon>Fertoeibacter</taxon>
    </lineage>
</organism>
<dbReference type="SUPFAM" id="SSF109998">
    <property type="entry name" value="Triger factor/SurA peptide-binding domain-like"/>
    <property type="match status" value="1"/>
</dbReference>
<gene>
    <name evidence="11" type="ORF">GEU84_013530</name>
</gene>
<dbReference type="PANTHER" id="PTHR47245:SF2">
    <property type="entry name" value="PEPTIDYL-PROLYL CIS-TRANS ISOMERASE HP_0175-RELATED"/>
    <property type="match status" value="1"/>
</dbReference>
<keyword evidence="9" id="KW-0732">Signal</keyword>
<evidence type="ECO:0000256" key="5">
    <source>
        <dbReference type="ARBA" id="ARBA00023110"/>
    </source>
</evidence>
<evidence type="ECO:0000256" key="9">
    <source>
        <dbReference type="SAM" id="SignalP"/>
    </source>
</evidence>
<evidence type="ECO:0000256" key="3">
    <source>
        <dbReference type="ARBA" id="ARBA00013194"/>
    </source>
</evidence>
<dbReference type="InterPro" id="IPR027304">
    <property type="entry name" value="Trigger_fact/SurA_dom_sf"/>
</dbReference>
<keyword evidence="12" id="KW-1185">Reference proteome</keyword>
<feature type="domain" description="PpiC" evidence="10">
    <location>
        <begin position="138"/>
        <end position="227"/>
    </location>
</feature>
<evidence type="ECO:0000313" key="12">
    <source>
        <dbReference type="Proteomes" id="UP000484076"/>
    </source>
</evidence>
<dbReference type="EMBL" id="WHUT02000007">
    <property type="protein sequence ID" value="NUB45414.1"/>
    <property type="molecule type" value="Genomic_DNA"/>
</dbReference>
<dbReference type="InterPro" id="IPR046357">
    <property type="entry name" value="PPIase_dom_sf"/>
</dbReference>
<comment type="caution">
    <text evidence="11">The sequence shown here is derived from an EMBL/GenBank/DDBJ whole genome shotgun (WGS) entry which is preliminary data.</text>
</comment>
<keyword evidence="5 8" id="KW-0697">Rotamase</keyword>
<dbReference type="PROSITE" id="PS50198">
    <property type="entry name" value="PPIC_PPIASE_2"/>
    <property type="match status" value="1"/>
</dbReference>
<evidence type="ECO:0000259" key="10">
    <source>
        <dbReference type="PROSITE" id="PS50198"/>
    </source>
</evidence>
<evidence type="ECO:0000256" key="1">
    <source>
        <dbReference type="ARBA" id="ARBA00000971"/>
    </source>
</evidence>
<feature type="chain" id="PRO_5036463606" description="Parvulin-like PPIase" evidence="9">
    <location>
        <begin position="33"/>
        <end position="285"/>
    </location>
</feature>
<sequence length="285" mass="29952">MAIFARLMQGVALGAVCALGLAAPLAAQDATADTVVASVNGTDITLGHMIVLRASLPEQYQQLPDDALFNGILEQLIQQTALEQSVADAITKRDTLALENDRRGYLSGVALQDVVSAAITDEALQAAYDARFKDAAPQTEYNASHILVAEEARAIELKAEIDGGADFAELAIANSTDGAAAGGGSLGWFGLGMMVKPFEDAVVAMQPGEVVGPLQTQFGWHLVKLNETRIAEAPPLDALREELAAEIEQATVEAHVKGLTDAATITRPGIGIDPALLRDQTLLDK</sequence>
<dbReference type="AlphaFoldDB" id="A0A8X8GW11"/>
<dbReference type="GO" id="GO:0003755">
    <property type="term" value="F:peptidyl-prolyl cis-trans isomerase activity"/>
    <property type="evidence" value="ECO:0007669"/>
    <property type="project" value="UniProtKB-KW"/>
</dbReference>
<dbReference type="SUPFAM" id="SSF54534">
    <property type="entry name" value="FKBP-like"/>
    <property type="match status" value="1"/>
</dbReference>
<dbReference type="InterPro" id="IPR050245">
    <property type="entry name" value="PrsA_foldase"/>
</dbReference>
<proteinExistence type="inferred from homology"/>
<accession>A0A8X8GW11</accession>
<keyword evidence="8 11" id="KW-0413">Isomerase</keyword>
<feature type="signal peptide" evidence="9">
    <location>
        <begin position="1"/>
        <end position="32"/>
    </location>
</feature>
<evidence type="ECO:0000256" key="2">
    <source>
        <dbReference type="ARBA" id="ARBA00007656"/>
    </source>
</evidence>